<evidence type="ECO:0000313" key="2">
    <source>
        <dbReference type="Proteomes" id="UP000737018"/>
    </source>
</evidence>
<organism evidence="1 2">
    <name type="scientific">Castanea mollissima</name>
    <name type="common">Chinese chestnut</name>
    <dbReference type="NCBI Taxonomy" id="60419"/>
    <lineage>
        <taxon>Eukaryota</taxon>
        <taxon>Viridiplantae</taxon>
        <taxon>Streptophyta</taxon>
        <taxon>Embryophyta</taxon>
        <taxon>Tracheophyta</taxon>
        <taxon>Spermatophyta</taxon>
        <taxon>Magnoliopsida</taxon>
        <taxon>eudicotyledons</taxon>
        <taxon>Gunneridae</taxon>
        <taxon>Pentapetalae</taxon>
        <taxon>rosids</taxon>
        <taxon>fabids</taxon>
        <taxon>Fagales</taxon>
        <taxon>Fagaceae</taxon>
        <taxon>Castanea</taxon>
    </lineage>
</organism>
<dbReference type="AlphaFoldDB" id="A0A8J4QDE5"/>
<dbReference type="EMBL" id="JRKL02006298">
    <property type="protein sequence ID" value="KAF3949132.1"/>
    <property type="molecule type" value="Genomic_DNA"/>
</dbReference>
<evidence type="ECO:0000313" key="1">
    <source>
        <dbReference type="EMBL" id="KAF3949132.1"/>
    </source>
</evidence>
<dbReference type="Proteomes" id="UP000737018">
    <property type="component" value="Unassembled WGS sequence"/>
</dbReference>
<comment type="caution">
    <text evidence="1">The sequence shown here is derived from an EMBL/GenBank/DDBJ whole genome shotgun (WGS) entry which is preliminary data.</text>
</comment>
<name>A0A8J4QDE5_9ROSI</name>
<reference evidence="1" key="1">
    <citation type="submission" date="2020-03" db="EMBL/GenBank/DDBJ databases">
        <title>Castanea mollissima Vanexum genome sequencing.</title>
        <authorList>
            <person name="Staton M."/>
        </authorList>
    </citation>
    <scope>NUCLEOTIDE SEQUENCE</scope>
    <source>
        <tissue evidence="1">Leaf</tissue>
    </source>
</reference>
<gene>
    <name evidence="1" type="ORF">CMV_024954</name>
</gene>
<keyword evidence="2" id="KW-1185">Reference proteome</keyword>
<feature type="non-terminal residue" evidence="1">
    <location>
        <position position="169"/>
    </location>
</feature>
<protein>
    <submittedName>
        <fullName evidence="1">Uncharacterized protein</fullName>
    </submittedName>
</protein>
<proteinExistence type="predicted"/>
<accession>A0A8J4QDE5</accession>
<sequence length="169" mass="19695">WILRYDIWLLSKTPIVVKTRRLLWQIHILRAGLGFELHGLDSLGPSAGSYTHTLPNWKLLFHAFMLIIDCTLKYIFVEPRSYRSGFRCEAKNLSGEAVEKSKPEGLYIEKYLSGEVVEKSKREGLHIDKNLSGEAVEKRKHEGFYIDKDGKWRSFEPKKLSRKRCNTKL</sequence>